<sequence length="598" mass="67432">MNWEPVRSQHRSRWLRHLLRSWRRWLLLLVLTVFIATNSLLYRGLNRAGRSVDPRSLPVQERVISIDSWQTDLGDTGGGRSDLYIDSPGQFHRLSGSQRDRVDSRTGKNRAGVPMVRYIRRSDDANTGFDEKQLIDTHAKAERVKGVSRGGPAKRVAVRHDYRMEIGKKQKVRTGQNVEGTQQDTTPNETILLRRPKIPINLVHVQSADSQSKSYPFPNKVKTRASELTMSRTSYQSKWHVERINNPSVSAAKEDLETGKIRFYSRPTWLSEHDVKTLRRLANDPITEFQTFSVQHAGKFGLGLLVLESGDELRRTGHDSGRSNDSGTTVTAQLCDHSGVTCAVLFPPSEIHRVAAFHLDRVLGFNRTLPTVSRRLTEELRRQVGLPVDVSCPLMLYEPNLYLDQQLATLTRAELTDCLAGTDGTGGVEWCNNVLAENWGAVALFDFLLQIYHRLDFGCCGLEAAERMRRCGLVAVVGDIREAPRCTGISGDRSVDQQQKIGCNYRLSSEADRLVLAENLVDFLAPEDKVDMWILRGINSFPAQAVAMIREGRLRQSLLQSLFSDKGYWEGQGGRPAIEKILDVIDKRGRIFLKYIGS</sequence>
<protein>
    <submittedName>
        <fullName evidence="7">Protein FAM198B-like</fullName>
    </submittedName>
</protein>
<dbReference type="PANTHER" id="PTHR15905">
    <property type="entry name" value="GOLGI-ASSOCIATED KINASE 1B-RELATED"/>
    <property type="match status" value="1"/>
</dbReference>
<evidence type="ECO:0000256" key="4">
    <source>
        <dbReference type="ARBA" id="ARBA00023034"/>
    </source>
</evidence>
<evidence type="ECO:0000256" key="3">
    <source>
        <dbReference type="ARBA" id="ARBA00007691"/>
    </source>
</evidence>
<gene>
    <name evidence="7" type="primary">LOC110977462</name>
</gene>
<dbReference type="KEGG" id="aplc:110977462"/>
<name>A0A8B7Y695_ACAPL</name>
<comment type="similarity">
    <text evidence="3">Belongs to the GASK family.</text>
</comment>
<organism evidence="6 7">
    <name type="scientific">Acanthaster planci</name>
    <name type="common">Crown-of-thorns starfish</name>
    <dbReference type="NCBI Taxonomy" id="133434"/>
    <lineage>
        <taxon>Eukaryota</taxon>
        <taxon>Metazoa</taxon>
        <taxon>Echinodermata</taxon>
        <taxon>Eleutherozoa</taxon>
        <taxon>Asterozoa</taxon>
        <taxon>Asteroidea</taxon>
        <taxon>Valvatacea</taxon>
        <taxon>Valvatida</taxon>
        <taxon>Acanthasteridae</taxon>
        <taxon>Acanthaster</taxon>
    </lineage>
</organism>
<evidence type="ECO:0000313" key="7">
    <source>
        <dbReference type="RefSeq" id="XP_022087326.1"/>
    </source>
</evidence>
<dbReference type="OMA" id="PLMLYEP"/>
<accession>A0A8B7Y695</accession>
<dbReference type="Proteomes" id="UP000694845">
    <property type="component" value="Unplaced"/>
</dbReference>
<proteinExistence type="inferred from homology"/>
<dbReference type="InterPro" id="IPR029207">
    <property type="entry name" value="FAM198"/>
</dbReference>
<reference evidence="7" key="1">
    <citation type="submission" date="2025-08" db="UniProtKB">
        <authorList>
            <consortium name="RefSeq"/>
        </authorList>
    </citation>
    <scope>IDENTIFICATION</scope>
</reference>
<comment type="subcellular location">
    <subcellularLocation>
        <location evidence="1">Endomembrane system</location>
    </subcellularLocation>
    <subcellularLocation>
        <location evidence="2">Golgi apparatus</location>
    </subcellularLocation>
</comment>
<dbReference type="Pfam" id="PF15051">
    <property type="entry name" value="FAM198"/>
    <property type="match status" value="1"/>
</dbReference>
<evidence type="ECO:0000313" key="6">
    <source>
        <dbReference type="Proteomes" id="UP000694845"/>
    </source>
</evidence>
<keyword evidence="6" id="KW-1185">Reference proteome</keyword>
<dbReference type="PANTHER" id="PTHR15905:SF1">
    <property type="entry name" value="GOLGI-ASSOCIATED KINASE 1B"/>
    <property type="match status" value="1"/>
</dbReference>
<dbReference type="OrthoDB" id="10011371at2759"/>
<keyword evidence="4" id="KW-0333">Golgi apparatus</keyword>
<dbReference type="GO" id="GO:0005794">
    <property type="term" value="C:Golgi apparatus"/>
    <property type="evidence" value="ECO:0007669"/>
    <property type="project" value="UniProtKB-SubCell"/>
</dbReference>
<evidence type="ECO:0000256" key="1">
    <source>
        <dbReference type="ARBA" id="ARBA00004308"/>
    </source>
</evidence>
<dbReference type="RefSeq" id="XP_022087326.1">
    <property type="nucleotide sequence ID" value="XM_022231634.1"/>
</dbReference>
<evidence type="ECO:0000256" key="5">
    <source>
        <dbReference type="ARBA" id="ARBA00023136"/>
    </source>
</evidence>
<dbReference type="AlphaFoldDB" id="A0A8B7Y695"/>
<keyword evidence="5" id="KW-0472">Membrane</keyword>
<evidence type="ECO:0000256" key="2">
    <source>
        <dbReference type="ARBA" id="ARBA00004555"/>
    </source>
</evidence>
<dbReference type="GeneID" id="110977462"/>